<organism evidence="1 2">
    <name type="scientific">Trichuris suis</name>
    <name type="common">pig whipworm</name>
    <dbReference type="NCBI Taxonomy" id="68888"/>
    <lineage>
        <taxon>Eukaryota</taxon>
        <taxon>Metazoa</taxon>
        <taxon>Ecdysozoa</taxon>
        <taxon>Nematoda</taxon>
        <taxon>Enoplea</taxon>
        <taxon>Dorylaimia</taxon>
        <taxon>Trichinellida</taxon>
        <taxon>Trichuridae</taxon>
        <taxon>Trichuris</taxon>
    </lineage>
</organism>
<dbReference type="EMBL" id="KL363185">
    <property type="protein sequence ID" value="KFD58283.1"/>
    <property type="molecule type" value="Genomic_DNA"/>
</dbReference>
<evidence type="ECO:0000313" key="2">
    <source>
        <dbReference type="Proteomes" id="UP000030764"/>
    </source>
</evidence>
<accession>A0A085MM37</accession>
<name>A0A085MM37_9BILA</name>
<reference evidence="1 2" key="1">
    <citation type="journal article" date="2014" name="Nat. Genet.">
        <title>Genome and transcriptome of the porcine whipworm Trichuris suis.</title>
        <authorList>
            <person name="Jex A.R."/>
            <person name="Nejsum P."/>
            <person name="Schwarz E.M."/>
            <person name="Hu L."/>
            <person name="Young N.D."/>
            <person name="Hall R.S."/>
            <person name="Korhonen P.K."/>
            <person name="Liao S."/>
            <person name="Thamsborg S."/>
            <person name="Xia J."/>
            <person name="Xu P."/>
            <person name="Wang S."/>
            <person name="Scheerlinck J.P."/>
            <person name="Hofmann A."/>
            <person name="Sternberg P.W."/>
            <person name="Wang J."/>
            <person name="Gasser R.B."/>
        </authorList>
    </citation>
    <scope>NUCLEOTIDE SEQUENCE [LARGE SCALE GENOMIC DNA]</scope>
    <source>
        <strain evidence="1">DCEP-RM93M</strain>
    </source>
</reference>
<proteinExistence type="predicted"/>
<dbReference type="AlphaFoldDB" id="A0A085MM37"/>
<sequence length="80" mass="9502">MHASCLWKLIPDLICDVKDFVPYGKKAAFRWLGCEEMECQDVKDILNCEQDELSIYELQGEQKEEKKQMMMKTRKLLRDS</sequence>
<evidence type="ECO:0000313" key="1">
    <source>
        <dbReference type="EMBL" id="KFD58283.1"/>
    </source>
</evidence>
<protein>
    <submittedName>
        <fullName evidence="1">Uncharacterized protein</fullName>
    </submittedName>
</protein>
<gene>
    <name evidence="1" type="ORF">M513_01046</name>
</gene>
<dbReference type="Proteomes" id="UP000030764">
    <property type="component" value="Unassembled WGS sequence"/>
</dbReference>
<keyword evidence="2" id="KW-1185">Reference proteome</keyword>